<feature type="compositionally biased region" description="Basic residues" evidence="2">
    <location>
        <begin position="456"/>
        <end position="471"/>
    </location>
</feature>
<keyword evidence="1" id="KW-0863">Zinc-finger</keyword>
<accession>A0AAW2XPI3</accession>
<dbReference type="AlphaFoldDB" id="A0AAW2XPI3"/>
<feature type="compositionally biased region" description="Polar residues" evidence="2">
    <location>
        <begin position="331"/>
        <end position="345"/>
    </location>
</feature>
<dbReference type="PROSITE" id="PS50158">
    <property type="entry name" value="ZF_CCHC"/>
    <property type="match status" value="1"/>
</dbReference>
<reference evidence="4" key="1">
    <citation type="submission" date="2020-06" db="EMBL/GenBank/DDBJ databases">
        <authorList>
            <person name="Li T."/>
            <person name="Hu X."/>
            <person name="Zhang T."/>
            <person name="Song X."/>
            <person name="Zhang H."/>
            <person name="Dai N."/>
            <person name="Sheng W."/>
            <person name="Hou X."/>
            <person name="Wei L."/>
        </authorList>
    </citation>
    <scope>NUCLEOTIDE SEQUENCE</scope>
    <source>
        <strain evidence="4">KEN1</strain>
        <tissue evidence="4">Leaf</tissue>
    </source>
</reference>
<feature type="compositionally biased region" description="Polar residues" evidence="2">
    <location>
        <begin position="355"/>
        <end position="372"/>
    </location>
</feature>
<dbReference type="InterPro" id="IPR040256">
    <property type="entry name" value="At4g02000-like"/>
</dbReference>
<evidence type="ECO:0000313" key="4">
    <source>
        <dbReference type="EMBL" id="KAL0453720.1"/>
    </source>
</evidence>
<organism evidence="4">
    <name type="scientific">Sesamum latifolium</name>
    <dbReference type="NCBI Taxonomy" id="2727402"/>
    <lineage>
        <taxon>Eukaryota</taxon>
        <taxon>Viridiplantae</taxon>
        <taxon>Streptophyta</taxon>
        <taxon>Embryophyta</taxon>
        <taxon>Tracheophyta</taxon>
        <taxon>Spermatophyta</taxon>
        <taxon>Magnoliopsida</taxon>
        <taxon>eudicotyledons</taxon>
        <taxon>Gunneridae</taxon>
        <taxon>Pentapetalae</taxon>
        <taxon>asterids</taxon>
        <taxon>lamiids</taxon>
        <taxon>Lamiales</taxon>
        <taxon>Pedaliaceae</taxon>
        <taxon>Sesamum</taxon>
    </lineage>
</organism>
<keyword evidence="1" id="KW-0862">Zinc</keyword>
<protein>
    <recommendedName>
        <fullName evidence="3">CCHC-type domain-containing protein</fullName>
    </recommendedName>
</protein>
<comment type="caution">
    <text evidence="4">The sequence shown here is derived from an EMBL/GenBank/DDBJ whole genome shotgun (WGS) entry which is preliminary data.</text>
</comment>
<dbReference type="Pfam" id="PF14392">
    <property type="entry name" value="zf-CCHC_4"/>
    <property type="match status" value="1"/>
</dbReference>
<feature type="region of interest" description="Disordered" evidence="2">
    <location>
        <begin position="408"/>
        <end position="434"/>
    </location>
</feature>
<dbReference type="InterPro" id="IPR001878">
    <property type="entry name" value="Znf_CCHC"/>
</dbReference>
<dbReference type="GO" id="GO:0003676">
    <property type="term" value="F:nucleic acid binding"/>
    <property type="evidence" value="ECO:0007669"/>
    <property type="project" value="InterPro"/>
</dbReference>
<keyword evidence="1" id="KW-0479">Metal-binding</keyword>
<dbReference type="SMART" id="SM00343">
    <property type="entry name" value="ZnF_C2HC"/>
    <property type="match status" value="1"/>
</dbReference>
<evidence type="ECO:0000256" key="1">
    <source>
        <dbReference type="PROSITE-ProRule" id="PRU00047"/>
    </source>
</evidence>
<feature type="domain" description="CCHC-type" evidence="3">
    <location>
        <begin position="68"/>
        <end position="83"/>
    </location>
</feature>
<feature type="region of interest" description="Disordered" evidence="2">
    <location>
        <begin position="446"/>
        <end position="471"/>
    </location>
</feature>
<evidence type="ECO:0000256" key="2">
    <source>
        <dbReference type="SAM" id="MobiDB-lite"/>
    </source>
</evidence>
<gene>
    <name evidence="4" type="ORF">Slati_1350100</name>
</gene>
<proteinExistence type="predicted"/>
<sequence length="554" mass="60866">MMTPRIAETIGNRMGQFLEYDKSNSWGASIRIQVSLDVRLPLKRFLQIRTTTGELTVSFTYERLPNFCYGCGVLGHIVRDCPKLVEDPEVLNRTELQYGPWLRESRTVGLPLQYSDRIITTEGIGRDAFNYSGPWGRSARRRGVAIFYFAQSPITGKNQDTSSTADVEAVEGVGAEQGRKIAREGGEFSGERRRPWEERGKEIAEEGDEHVHILADHAEAHFNEGQGIHPTSVEQPARLPSIQKEVTKRIQPIIEPTPTSPSQSVQPGQIPKHSGQAMQPAHTKFKPIHTTGLPPGQPNQTNPYLERPILNSSPTHLLEPDPLNLIKHHPSIQSNKIDPHSQANPHLTKPLPEPDSNNPPYLSSPIQGTWSDSHILPHPQSPDICKLSVQCSLPQQLPTEQDQIIQINGGKKDREGVSSTVSSPLSESSHSTSIEGGGLINIPISFVQGQSGQRGGRGRRGRGRSNWRRGSLKRKEGFHDGETAANKPMLFTGKEKGLQDSIFSGNFKASASDKGHSNKNVELSCSEASDAGALASRLDVAETAESAGQLRRDL</sequence>
<evidence type="ECO:0000259" key="3">
    <source>
        <dbReference type="PROSITE" id="PS50158"/>
    </source>
</evidence>
<dbReference type="InterPro" id="IPR036875">
    <property type="entry name" value="Znf_CCHC_sf"/>
</dbReference>
<feature type="compositionally biased region" description="Low complexity" evidence="2">
    <location>
        <begin position="256"/>
        <end position="267"/>
    </location>
</feature>
<feature type="compositionally biased region" description="Low complexity" evidence="2">
    <location>
        <begin position="418"/>
        <end position="433"/>
    </location>
</feature>
<dbReference type="SUPFAM" id="SSF57756">
    <property type="entry name" value="Retrovirus zinc finger-like domains"/>
    <property type="match status" value="1"/>
</dbReference>
<name>A0AAW2XPI3_9LAMI</name>
<dbReference type="PANTHER" id="PTHR31286">
    <property type="entry name" value="GLYCINE-RICH CELL WALL STRUCTURAL PROTEIN 1.8-LIKE"/>
    <property type="match status" value="1"/>
</dbReference>
<dbReference type="EMBL" id="JACGWN010000004">
    <property type="protein sequence ID" value="KAL0453720.1"/>
    <property type="molecule type" value="Genomic_DNA"/>
</dbReference>
<dbReference type="InterPro" id="IPR025836">
    <property type="entry name" value="Zn_knuckle_CX2CX4HX4C"/>
</dbReference>
<feature type="region of interest" description="Disordered" evidence="2">
    <location>
        <begin position="254"/>
        <end position="377"/>
    </location>
</feature>
<dbReference type="PANTHER" id="PTHR31286:SF167">
    <property type="entry name" value="OS09G0268800 PROTEIN"/>
    <property type="match status" value="1"/>
</dbReference>
<reference evidence="4" key="2">
    <citation type="journal article" date="2024" name="Plant">
        <title>Genomic evolution and insights into agronomic trait innovations of Sesamum species.</title>
        <authorList>
            <person name="Miao H."/>
            <person name="Wang L."/>
            <person name="Qu L."/>
            <person name="Liu H."/>
            <person name="Sun Y."/>
            <person name="Le M."/>
            <person name="Wang Q."/>
            <person name="Wei S."/>
            <person name="Zheng Y."/>
            <person name="Lin W."/>
            <person name="Duan Y."/>
            <person name="Cao H."/>
            <person name="Xiong S."/>
            <person name="Wang X."/>
            <person name="Wei L."/>
            <person name="Li C."/>
            <person name="Ma Q."/>
            <person name="Ju M."/>
            <person name="Zhao R."/>
            <person name="Li G."/>
            <person name="Mu C."/>
            <person name="Tian Q."/>
            <person name="Mei H."/>
            <person name="Zhang T."/>
            <person name="Gao T."/>
            <person name="Zhang H."/>
        </authorList>
    </citation>
    <scope>NUCLEOTIDE SEQUENCE</scope>
    <source>
        <strain evidence="4">KEN1</strain>
    </source>
</reference>
<dbReference type="GO" id="GO:0008270">
    <property type="term" value="F:zinc ion binding"/>
    <property type="evidence" value="ECO:0007669"/>
    <property type="project" value="UniProtKB-KW"/>
</dbReference>